<feature type="coiled-coil region" evidence="2">
    <location>
        <begin position="223"/>
        <end position="271"/>
    </location>
</feature>
<protein>
    <submittedName>
        <fullName evidence="6">TRIM9-like protein</fullName>
    </submittedName>
</protein>
<dbReference type="PANTHER" id="PTHR24099">
    <property type="entry name" value="E3 UBIQUITIN-PROTEIN LIGASE TRIM36-RELATED"/>
    <property type="match status" value="1"/>
</dbReference>
<dbReference type="CDD" id="cd00063">
    <property type="entry name" value="FN3"/>
    <property type="match status" value="1"/>
</dbReference>
<dbReference type="InterPro" id="IPR036116">
    <property type="entry name" value="FN3_sf"/>
</dbReference>
<evidence type="ECO:0000256" key="1">
    <source>
        <dbReference type="ARBA" id="ARBA00023054"/>
    </source>
</evidence>
<accession>A0ABY7FCG7</accession>
<reference evidence="6" key="1">
    <citation type="submission" date="2022-11" db="EMBL/GenBank/DDBJ databases">
        <title>Centuries of genome instability and evolution in soft-shell clam transmissible cancer (bioRxiv).</title>
        <authorList>
            <person name="Hart S.F.M."/>
            <person name="Yonemitsu M.A."/>
            <person name="Giersch R.M."/>
            <person name="Beal B.F."/>
            <person name="Arriagada G."/>
            <person name="Davis B.W."/>
            <person name="Ostrander E.A."/>
            <person name="Goff S.P."/>
            <person name="Metzger M.J."/>
        </authorList>
    </citation>
    <scope>NUCLEOTIDE SEQUENCE</scope>
    <source>
        <strain evidence="6">MELC-2E11</strain>
        <tissue evidence="6">Siphon/mantle</tissue>
    </source>
</reference>
<feature type="domain" description="Fibronectin type-III" evidence="5">
    <location>
        <begin position="595"/>
        <end position="688"/>
    </location>
</feature>
<dbReference type="PROSITE" id="PS50853">
    <property type="entry name" value="FN3"/>
    <property type="match status" value="1"/>
</dbReference>
<feature type="coiled-coil region" evidence="2">
    <location>
        <begin position="80"/>
        <end position="128"/>
    </location>
</feature>
<dbReference type="InterPro" id="IPR050617">
    <property type="entry name" value="E3_ligase_FN3/SPRY"/>
</dbReference>
<evidence type="ECO:0000256" key="3">
    <source>
        <dbReference type="SAM" id="MobiDB-lite"/>
    </source>
</evidence>
<dbReference type="Pfam" id="PF00041">
    <property type="entry name" value="fn3"/>
    <property type="match status" value="1"/>
</dbReference>
<evidence type="ECO:0000259" key="4">
    <source>
        <dbReference type="PROSITE" id="PS50188"/>
    </source>
</evidence>
<keyword evidence="1 2" id="KW-0175">Coiled coil</keyword>
<organism evidence="6 7">
    <name type="scientific">Mya arenaria</name>
    <name type="common">Soft-shell clam</name>
    <dbReference type="NCBI Taxonomy" id="6604"/>
    <lineage>
        <taxon>Eukaryota</taxon>
        <taxon>Metazoa</taxon>
        <taxon>Spiralia</taxon>
        <taxon>Lophotrochozoa</taxon>
        <taxon>Mollusca</taxon>
        <taxon>Bivalvia</taxon>
        <taxon>Autobranchia</taxon>
        <taxon>Heteroconchia</taxon>
        <taxon>Euheterodonta</taxon>
        <taxon>Imparidentia</taxon>
        <taxon>Neoheterodontei</taxon>
        <taxon>Myida</taxon>
        <taxon>Myoidea</taxon>
        <taxon>Myidae</taxon>
        <taxon>Mya</taxon>
    </lineage>
</organism>
<dbReference type="SUPFAM" id="SSF49265">
    <property type="entry name" value="Fibronectin type III"/>
    <property type="match status" value="1"/>
</dbReference>
<dbReference type="InterPro" id="IPR013783">
    <property type="entry name" value="Ig-like_fold"/>
</dbReference>
<dbReference type="Pfam" id="PF00622">
    <property type="entry name" value="SPRY"/>
    <property type="match status" value="1"/>
</dbReference>
<dbReference type="InterPro" id="IPR001870">
    <property type="entry name" value="B30.2/SPRY"/>
</dbReference>
<dbReference type="SUPFAM" id="SSF49899">
    <property type="entry name" value="Concanavalin A-like lectins/glucanases"/>
    <property type="match status" value="1"/>
</dbReference>
<evidence type="ECO:0000256" key="2">
    <source>
        <dbReference type="SAM" id="Coils"/>
    </source>
</evidence>
<evidence type="ECO:0000313" key="7">
    <source>
        <dbReference type="Proteomes" id="UP001164746"/>
    </source>
</evidence>
<dbReference type="InterPro" id="IPR003877">
    <property type="entry name" value="SPRY_dom"/>
</dbReference>
<sequence length="834" mass="94765">MRDSSYCVVTGTGLQKREEHVKEISALKNVISEKKGQLEKVYVEWERKYDAQKSEGERLKILYADAMVKQREGYETKLVLDKTKEELNLAKSEINEQKIELWQNSNEIMKLQSRIESLEKELRNVNETYPEGLRDEMMSSVTEHKDSSYCVVTGTGLQKREEHVKEISALKNVISEKKGQLETVCVEWQRKYDQQKSEGEKLKILYADAMVKQREGCETKLALDKTKEELNLAKSEINEQKIELWKKSNEIMKLQSRIETLEKELRNVNETYPEGLRDEMMSSVNEHKVEVSGLQEKIVLLTDLLSKRNVEIETMLEMSSTLSDLNTSVDVVKDEVAGMNIHMTEGQIDLHATIEQGHREMVEEQRHLRNTLATMAEAHNKSTSEMREMKAQQAEMWSMMNKMCETITGQRHEPEQFSENKTGQRHGPQGFSDPKIRGANSKKNLKSNNHSSFMALYDFQVRKKEDLITQKTELSQTLQALSEKAKTETEFIQKLKAMTERIPSNCIEFEAVVVAQCDALIEAINERKQELLDFVSAEQEMKISSSLLNRVSAVDQNFFKEIELVPRVSPEFELTLDNSPVLHAVQTMNFFQMKAPGQPSILPEECSAENNSVTIAWQPYPGSVVEAYTLELDDGNGGDFRVVYVGPEMMCTVDGLHFNSIYNARVKCQNHAGEGEYSDLVSLQTAEGGKNCLKDLVILIGYLFPMYAGKPSIDRHETTFRAFTTSEEMTLIGKDEKGWSMYVDSSRSWFMHADIHSDRTDGGIKRSSIIGVLLDLKQKTLSFFVNGEPQGPIAFSNLCGVLFPAVSINRNVQVTLHTGLTPPTEANDSDDSAI</sequence>
<dbReference type="InterPro" id="IPR013320">
    <property type="entry name" value="ConA-like_dom_sf"/>
</dbReference>
<dbReference type="EMBL" id="CP111022">
    <property type="protein sequence ID" value="WAR19858.1"/>
    <property type="molecule type" value="Genomic_DNA"/>
</dbReference>
<dbReference type="Proteomes" id="UP001164746">
    <property type="component" value="Chromosome 11"/>
</dbReference>
<evidence type="ECO:0000259" key="5">
    <source>
        <dbReference type="PROSITE" id="PS50853"/>
    </source>
</evidence>
<dbReference type="Gene3D" id="2.60.40.10">
    <property type="entry name" value="Immunoglobulins"/>
    <property type="match status" value="1"/>
</dbReference>
<dbReference type="InterPro" id="IPR003961">
    <property type="entry name" value="FN3_dom"/>
</dbReference>
<dbReference type="InterPro" id="IPR043136">
    <property type="entry name" value="B30.2/SPRY_sf"/>
</dbReference>
<dbReference type="PROSITE" id="PS50188">
    <property type="entry name" value="B302_SPRY"/>
    <property type="match status" value="1"/>
</dbReference>
<feature type="domain" description="B30.2/SPRY" evidence="4">
    <location>
        <begin position="602"/>
        <end position="823"/>
    </location>
</feature>
<proteinExistence type="predicted"/>
<name>A0ABY7FCG7_MYAAR</name>
<evidence type="ECO:0000313" key="6">
    <source>
        <dbReference type="EMBL" id="WAR19858.1"/>
    </source>
</evidence>
<dbReference type="PANTHER" id="PTHR24099:SF15">
    <property type="entry name" value="E3 UBIQUITIN-PROTEIN LIGASE TRIM9"/>
    <property type="match status" value="1"/>
</dbReference>
<dbReference type="Gene3D" id="2.60.120.920">
    <property type="match status" value="1"/>
</dbReference>
<feature type="region of interest" description="Disordered" evidence="3">
    <location>
        <begin position="410"/>
        <end position="447"/>
    </location>
</feature>
<keyword evidence="7" id="KW-1185">Reference proteome</keyword>
<gene>
    <name evidence="6" type="ORF">MAR_001696</name>
</gene>
<dbReference type="SMART" id="SM00060">
    <property type="entry name" value="FN3"/>
    <property type="match status" value="1"/>
</dbReference>